<sequence length="65" mass="6716">MRYIAVAVCCLGLAGCAGNSPDTACQVLDPPPVLSPTAEHDQRMQMQATGDPTVVTQGGLQDCPD</sequence>
<dbReference type="OrthoDB" id="7008955at2"/>
<dbReference type="EMBL" id="JAODZE010000009">
    <property type="protein sequence ID" value="MDH0146722.1"/>
    <property type="molecule type" value="Genomic_DNA"/>
</dbReference>
<comment type="caution">
    <text evidence="1">The sequence shown here is derived from an EMBL/GenBank/DDBJ whole genome shotgun (WGS) entry which is preliminary data.</text>
</comment>
<dbReference type="RefSeq" id="WP_013984292.1">
    <property type="nucleotide sequence ID" value="NC_015740.1"/>
</dbReference>
<dbReference type="KEGG" id="psz:PSTAB_3879"/>
<evidence type="ECO:0000313" key="1">
    <source>
        <dbReference type="EMBL" id="MDH0146722.1"/>
    </source>
</evidence>
<dbReference type="Proteomes" id="UP001158076">
    <property type="component" value="Unassembled WGS sequence"/>
</dbReference>
<dbReference type="PROSITE" id="PS51257">
    <property type="entry name" value="PROKAR_LIPOPROTEIN"/>
    <property type="match status" value="1"/>
</dbReference>
<evidence type="ECO:0000313" key="2">
    <source>
        <dbReference type="Proteomes" id="UP001158076"/>
    </source>
</evidence>
<gene>
    <name evidence="1" type="ORF">N7335_10010</name>
</gene>
<protein>
    <submittedName>
        <fullName evidence="1">Uncharacterized protein</fullName>
    </submittedName>
</protein>
<name>A0A4P1S8P4_STUST</name>
<accession>A0A4P1S8P4</accession>
<reference evidence="1" key="1">
    <citation type="submission" date="2022-09" db="EMBL/GenBank/DDBJ databases">
        <title>Intensive care unit water sources are persistently colonized with multi-drug resistant bacteria and are the site of extensive horizontal gene transfer of antibiotic resistance genes.</title>
        <authorList>
            <person name="Diorio-Toth L."/>
        </authorList>
    </citation>
    <scope>NUCLEOTIDE SEQUENCE</scope>
    <source>
        <strain evidence="1">GD04147</strain>
    </source>
</reference>
<proteinExistence type="predicted"/>
<dbReference type="GeneID" id="75212308"/>
<dbReference type="AlphaFoldDB" id="A0A4P1S8P4"/>
<organism evidence="1 2">
    <name type="scientific">Stutzerimonas stutzeri</name>
    <name type="common">Pseudomonas stutzeri</name>
    <dbReference type="NCBI Taxonomy" id="316"/>
    <lineage>
        <taxon>Bacteria</taxon>
        <taxon>Pseudomonadati</taxon>
        <taxon>Pseudomonadota</taxon>
        <taxon>Gammaproteobacteria</taxon>
        <taxon>Pseudomonadales</taxon>
        <taxon>Pseudomonadaceae</taxon>
        <taxon>Stutzerimonas</taxon>
    </lineage>
</organism>